<keyword evidence="6 15" id="KW-0808">Transferase</keyword>
<keyword evidence="9 15" id="KW-0342">GTP-binding</keyword>
<dbReference type="Gene3D" id="3.40.50.2020">
    <property type="match status" value="1"/>
</dbReference>
<evidence type="ECO:0000256" key="7">
    <source>
        <dbReference type="ARBA" id="ARBA00022741"/>
    </source>
</evidence>
<dbReference type="PANTHER" id="PTHR32315:SF4">
    <property type="entry name" value="URACIL PHOSPHORIBOSYLTRANSFERASE, CHLOROPLASTIC"/>
    <property type="match status" value="1"/>
</dbReference>
<evidence type="ECO:0000256" key="11">
    <source>
        <dbReference type="ARBA" id="ARBA00052919"/>
    </source>
</evidence>
<comment type="activity regulation">
    <text evidence="15">Allosterically activated by GTP.</text>
</comment>
<dbReference type="InterPro" id="IPR034332">
    <property type="entry name" value="Upp_B"/>
</dbReference>
<accession>A0A8J7SEM9</accession>
<dbReference type="GO" id="GO:0006223">
    <property type="term" value="P:uracil salvage"/>
    <property type="evidence" value="ECO:0007669"/>
    <property type="project" value="InterPro"/>
</dbReference>
<gene>
    <name evidence="15 17" type="primary">upp</name>
    <name evidence="17" type="ORF">H0I76_10465</name>
</gene>
<organism evidence="17 18">
    <name type="scientific">Thermohalobaculum xanthum</name>
    <dbReference type="NCBI Taxonomy" id="2753746"/>
    <lineage>
        <taxon>Bacteria</taxon>
        <taxon>Pseudomonadati</taxon>
        <taxon>Pseudomonadota</taxon>
        <taxon>Alphaproteobacteria</taxon>
        <taxon>Rhodobacterales</taxon>
        <taxon>Paracoccaceae</taxon>
        <taxon>Thermohalobaculum</taxon>
    </lineage>
</organism>
<name>A0A8J7SEM9_9RHOB</name>
<dbReference type="GO" id="GO:0044206">
    <property type="term" value="P:UMP salvage"/>
    <property type="evidence" value="ECO:0007669"/>
    <property type="project" value="UniProtKB-UniRule"/>
</dbReference>
<dbReference type="GO" id="GO:0005525">
    <property type="term" value="F:GTP binding"/>
    <property type="evidence" value="ECO:0007669"/>
    <property type="project" value="UniProtKB-KW"/>
</dbReference>
<reference evidence="17" key="1">
    <citation type="submission" date="2020-12" db="EMBL/GenBank/DDBJ databases">
        <title>Bacterial taxonomy.</title>
        <authorList>
            <person name="Pan X."/>
        </authorList>
    </citation>
    <scope>NUCLEOTIDE SEQUENCE</scope>
    <source>
        <strain evidence="17">M0105</strain>
    </source>
</reference>
<keyword evidence="8 15" id="KW-0460">Magnesium</keyword>
<feature type="binding site" evidence="15">
    <location>
        <position position="83"/>
    </location>
    <ligand>
        <name>5-phospho-alpha-D-ribose 1-diphosphate</name>
        <dbReference type="ChEBI" id="CHEBI:58017"/>
    </ligand>
</feature>
<evidence type="ECO:0000256" key="14">
    <source>
        <dbReference type="ARBA" id="ARBA00079807"/>
    </source>
</evidence>
<evidence type="ECO:0000256" key="8">
    <source>
        <dbReference type="ARBA" id="ARBA00022842"/>
    </source>
</evidence>
<evidence type="ECO:0000256" key="5">
    <source>
        <dbReference type="ARBA" id="ARBA00022676"/>
    </source>
</evidence>
<evidence type="ECO:0000256" key="12">
    <source>
        <dbReference type="ARBA" id="ARBA00056901"/>
    </source>
</evidence>
<evidence type="ECO:0000256" key="3">
    <source>
        <dbReference type="ARBA" id="ARBA00011894"/>
    </source>
</evidence>
<dbReference type="NCBIfam" id="NF001097">
    <property type="entry name" value="PRK00129.1"/>
    <property type="match status" value="1"/>
</dbReference>
<dbReference type="RefSeq" id="WP_200609815.1">
    <property type="nucleotide sequence ID" value="NZ_JAEHHL010000006.1"/>
</dbReference>
<feature type="binding site" evidence="15">
    <location>
        <position position="204"/>
    </location>
    <ligand>
        <name>5-phospho-alpha-D-ribose 1-diphosphate</name>
        <dbReference type="ChEBI" id="CHEBI:58017"/>
    </ligand>
</feature>
<evidence type="ECO:0000256" key="9">
    <source>
        <dbReference type="ARBA" id="ARBA00023134"/>
    </source>
</evidence>
<feature type="binding site" evidence="15">
    <location>
        <begin position="203"/>
        <end position="205"/>
    </location>
    <ligand>
        <name>uracil</name>
        <dbReference type="ChEBI" id="CHEBI:17568"/>
    </ligand>
</feature>
<dbReference type="FunFam" id="3.40.50.2020:FF:000003">
    <property type="entry name" value="Uracil phosphoribosyltransferase"/>
    <property type="match status" value="1"/>
</dbReference>
<proteinExistence type="inferred from homology"/>
<dbReference type="PANTHER" id="PTHR32315">
    <property type="entry name" value="ADENINE PHOSPHORIBOSYLTRANSFERASE"/>
    <property type="match status" value="1"/>
</dbReference>
<evidence type="ECO:0000256" key="1">
    <source>
        <dbReference type="ARBA" id="ARBA00005180"/>
    </source>
</evidence>
<evidence type="ECO:0000256" key="6">
    <source>
        <dbReference type="ARBA" id="ARBA00022679"/>
    </source>
</evidence>
<evidence type="ECO:0000256" key="2">
    <source>
        <dbReference type="ARBA" id="ARBA00009516"/>
    </source>
</evidence>
<feature type="binding site" evidence="15">
    <location>
        <position position="198"/>
    </location>
    <ligand>
        <name>uracil</name>
        <dbReference type="ChEBI" id="CHEBI:17568"/>
    </ligand>
</feature>
<dbReference type="EC" id="2.4.2.9" evidence="3 15"/>
<feature type="binding site" evidence="15">
    <location>
        <begin position="135"/>
        <end position="143"/>
    </location>
    <ligand>
        <name>5-phospho-alpha-D-ribose 1-diphosphate</name>
        <dbReference type="ChEBI" id="CHEBI:58017"/>
    </ligand>
</feature>
<dbReference type="NCBIfam" id="TIGR01091">
    <property type="entry name" value="upp"/>
    <property type="match status" value="1"/>
</dbReference>
<feature type="domain" description="Phosphoribosyltransferase" evidence="16">
    <location>
        <begin position="11"/>
        <end position="212"/>
    </location>
</feature>
<comment type="pathway">
    <text evidence="1 15">Pyrimidine metabolism; UMP biosynthesis via salvage pathway; UMP from uracil: step 1/1.</text>
</comment>
<dbReference type="Pfam" id="PF14681">
    <property type="entry name" value="UPRTase"/>
    <property type="match status" value="1"/>
</dbReference>
<protein>
    <recommendedName>
        <fullName evidence="13 15">Uracil phosphoribosyltransferase</fullName>
        <ecNumber evidence="3 15">2.4.2.9</ecNumber>
    </recommendedName>
    <alternativeName>
        <fullName evidence="10 15">UMP pyrophosphorylase</fullName>
    </alternativeName>
    <alternativeName>
        <fullName evidence="14 15">UPRTase</fullName>
    </alternativeName>
</protein>
<evidence type="ECO:0000256" key="4">
    <source>
        <dbReference type="ARBA" id="ARBA00022533"/>
    </source>
</evidence>
<dbReference type="EMBL" id="JAEHHL010000006">
    <property type="protein sequence ID" value="MBK0399616.1"/>
    <property type="molecule type" value="Genomic_DNA"/>
</dbReference>
<sequence>MSTIPPSFTIVDHPLVLHKLTLMRDKETSTASFRTLLREISLLLAYETLRDLPVEQVEIETPLTPMMAPRLRGKKLCFVSILRAGDGLLQGLLDLVPAARVGHIGLYRDPVSKQPVEYLMKLPDDLGDRVTVLVDPMLATAGSAIEAVRKVKEAGARDIRFLALVCAPEGAAAFAAAHPDVRVYAASMDERLDDHKYIVPGLGDAGDRLFGTKDHRGEV</sequence>
<comment type="cofactor">
    <cofactor evidence="15">
        <name>Mg(2+)</name>
        <dbReference type="ChEBI" id="CHEBI:18420"/>
    </cofactor>
    <text evidence="15">Binds 1 Mg(2+) ion per subunit. The magnesium is bound as Mg-PRPP.</text>
</comment>
<keyword evidence="18" id="KW-1185">Reference proteome</keyword>
<dbReference type="AlphaFoldDB" id="A0A8J7SEM9"/>
<evidence type="ECO:0000256" key="10">
    <source>
        <dbReference type="ARBA" id="ARBA00031082"/>
    </source>
</evidence>
<keyword evidence="5 15" id="KW-0328">Glycosyltransferase</keyword>
<evidence type="ECO:0000256" key="13">
    <source>
        <dbReference type="ARBA" id="ARBA00072146"/>
    </source>
</evidence>
<dbReference type="HAMAP" id="MF_01218_B">
    <property type="entry name" value="Upp_B"/>
    <property type="match status" value="1"/>
</dbReference>
<evidence type="ECO:0000259" key="16">
    <source>
        <dbReference type="Pfam" id="PF14681"/>
    </source>
</evidence>
<comment type="similarity">
    <text evidence="2 15">Belongs to the UPRTase family.</text>
</comment>
<dbReference type="GO" id="GO:0005737">
    <property type="term" value="C:cytoplasm"/>
    <property type="evidence" value="ECO:0007669"/>
    <property type="project" value="UniProtKB-ARBA"/>
</dbReference>
<dbReference type="InterPro" id="IPR000836">
    <property type="entry name" value="PRTase_dom"/>
</dbReference>
<dbReference type="GO" id="GO:0004845">
    <property type="term" value="F:uracil phosphoribosyltransferase activity"/>
    <property type="evidence" value="ECO:0007669"/>
    <property type="project" value="UniProtKB-UniRule"/>
</dbReference>
<dbReference type="Proteomes" id="UP000655420">
    <property type="component" value="Unassembled WGS sequence"/>
</dbReference>
<evidence type="ECO:0000256" key="15">
    <source>
        <dbReference type="HAMAP-Rule" id="MF_01218"/>
    </source>
</evidence>
<comment type="caution">
    <text evidence="17">The sequence shown here is derived from an EMBL/GenBank/DDBJ whole genome shotgun (WGS) entry which is preliminary data.</text>
</comment>
<dbReference type="SUPFAM" id="SSF53271">
    <property type="entry name" value="PRTase-like"/>
    <property type="match status" value="1"/>
</dbReference>
<keyword evidence="7 15" id="KW-0547">Nucleotide-binding</keyword>
<dbReference type="InterPro" id="IPR029057">
    <property type="entry name" value="PRTase-like"/>
</dbReference>
<dbReference type="CDD" id="cd06223">
    <property type="entry name" value="PRTases_typeI"/>
    <property type="match status" value="1"/>
</dbReference>
<comment type="function">
    <text evidence="12 15">Catalyzes the conversion of uracil and 5-phospho-alpha-D-ribose 1-diphosphate (PRPP) to UMP and diphosphate.</text>
</comment>
<dbReference type="UniPathway" id="UPA00574">
    <property type="reaction ID" value="UER00636"/>
</dbReference>
<evidence type="ECO:0000313" key="17">
    <source>
        <dbReference type="EMBL" id="MBK0399616.1"/>
    </source>
</evidence>
<dbReference type="GO" id="GO:0000287">
    <property type="term" value="F:magnesium ion binding"/>
    <property type="evidence" value="ECO:0007669"/>
    <property type="project" value="UniProtKB-UniRule"/>
</dbReference>
<keyword evidence="4 15" id="KW-0021">Allosteric enzyme</keyword>
<dbReference type="InterPro" id="IPR005765">
    <property type="entry name" value="UPRT"/>
</dbReference>
<evidence type="ECO:0000313" key="18">
    <source>
        <dbReference type="Proteomes" id="UP000655420"/>
    </source>
</evidence>
<dbReference type="InterPro" id="IPR050054">
    <property type="entry name" value="UPRTase/APRTase"/>
</dbReference>
<comment type="catalytic activity">
    <reaction evidence="11 15">
        <text>UMP + diphosphate = 5-phospho-alpha-D-ribose 1-diphosphate + uracil</text>
        <dbReference type="Rhea" id="RHEA:13017"/>
        <dbReference type="ChEBI" id="CHEBI:17568"/>
        <dbReference type="ChEBI" id="CHEBI:33019"/>
        <dbReference type="ChEBI" id="CHEBI:57865"/>
        <dbReference type="ChEBI" id="CHEBI:58017"/>
        <dbReference type="EC" id="2.4.2.9"/>
    </reaction>
</comment>
<feature type="binding site" evidence="15">
    <location>
        <position position="108"/>
    </location>
    <ligand>
        <name>5-phospho-alpha-D-ribose 1-diphosphate</name>
        <dbReference type="ChEBI" id="CHEBI:58017"/>
    </ligand>
</feature>